<keyword evidence="4 7" id="KW-0812">Transmembrane</keyword>
<organism evidence="9 10">
    <name type="scientific">Virgisporangium aliadipatigenens</name>
    <dbReference type="NCBI Taxonomy" id="741659"/>
    <lineage>
        <taxon>Bacteria</taxon>
        <taxon>Bacillati</taxon>
        <taxon>Actinomycetota</taxon>
        <taxon>Actinomycetes</taxon>
        <taxon>Micromonosporales</taxon>
        <taxon>Micromonosporaceae</taxon>
        <taxon>Virgisporangium</taxon>
    </lineage>
</organism>
<proteinExistence type="inferred from homology"/>
<gene>
    <name evidence="9" type="ORF">Val02_81450</name>
</gene>
<evidence type="ECO:0000256" key="4">
    <source>
        <dbReference type="ARBA" id="ARBA00022692"/>
    </source>
</evidence>
<evidence type="ECO:0000313" key="9">
    <source>
        <dbReference type="EMBL" id="GIJ51259.1"/>
    </source>
</evidence>
<dbReference type="Pfam" id="PF09335">
    <property type="entry name" value="VTT_dom"/>
    <property type="match status" value="1"/>
</dbReference>
<dbReference type="EMBL" id="BOPF01000046">
    <property type="protein sequence ID" value="GIJ51259.1"/>
    <property type="molecule type" value="Genomic_DNA"/>
</dbReference>
<feature type="transmembrane region" description="Helical" evidence="7">
    <location>
        <begin position="45"/>
        <end position="72"/>
    </location>
</feature>
<dbReference type="PANTHER" id="PTHR12677:SF59">
    <property type="entry name" value="GOLGI APPARATUS MEMBRANE PROTEIN TVP38-RELATED"/>
    <property type="match status" value="1"/>
</dbReference>
<feature type="transmembrane region" description="Helical" evidence="7">
    <location>
        <begin position="84"/>
        <end position="104"/>
    </location>
</feature>
<evidence type="ECO:0000256" key="5">
    <source>
        <dbReference type="ARBA" id="ARBA00022989"/>
    </source>
</evidence>
<evidence type="ECO:0000256" key="7">
    <source>
        <dbReference type="RuleBase" id="RU366058"/>
    </source>
</evidence>
<feature type="transmembrane region" description="Helical" evidence="7">
    <location>
        <begin position="160"/>
        <end position="180"/>
    </location>
</feature>
<evidence type="ECO:0000313" key="10">
    <source>
        <dbReference type="Proteomes" id="UP000619260"/>
    </source>
</evidence>
<dbReference type="InterPro" id="IPR032816">
    <property type="entry name" value="VTT_dom"/>
</dbReference>
<sequence length="224" mass="23251">MLAARPTAHGLRFAALVALVIALFGGALAAGPDKDALLLTLRSSTVFAPLAVVVGSAVLVAAMVPRTLLALVGGAIFGTWSGSAYVLLGVTAGATMAYVVGRFLGRGYVAMRLRGRLALIEAWVARHGVWAVVVSRMIPMIPFAVSNYAFGTTSVRARQFITGTILGALPATLAYAALGSATVHQNWLGTKIAGTAVVILGIGGTIGTYLVWRRHPRVSLTKVK</sequence>
<evidence type="ECO:0000259" key="8">
    <source>
        <dbReference type="Pfam" id="PF09335"/>
    </source>
</evidence>
<evidence type="ECO:0000256" key="1">
    <source>
        <dbReference type="ARBA" id="ARBA00004651"/>
    </source>
</evidence>
<dbReference type="Proteomes" id="UP000619260">
    <property type="component" value="Unassembled WGS sequence"/>
</dbReference>
<name>A0A8J3YSX1_9ACTN</name>
<comment type="similarity">
    <text evidence="2 7">Belongs to the TVP38/TMEM64 family.</text>
</comment>
<feature type="transmembrane region" description="Helical" evidence="7">
    <location>
        <begin position="192"/>
        <end position="212"/>
    </location>
</feature>
<evidence type="ECO:0000256" key="2">
    <source>
        <dbReference type="ARBA" id="ARBA00008640"/>
    </source>
</evidence>
<keyword evidence="5 7" id="KW-1133">Transmembrane helix</keyword>
<accession>A0A8J3YSX1</accession>
<feature type="domain" description="VTT" evidence="8">
    <location>
        <begin position="64"/>
        <end position="180"/>
    </location>
</feature>
<comment type="subcellular location">
    <subcellularLocation>
        <location evidence="1 7">Cell membrane</location>
        <topology evidence="1 7">Multi-pass membrane protein</topology>
    </subcellularLocation>
</comment>
<evidence type="ECO:0000256" key="3">
    <source>
        <dbReference type="ARBA" id="ARBA00022475"/>
    </source>
</evidence>
<dbReference type="InterPro" id="IPR015414">
    <property type="entry name" value="TMEM64"/>
</dbReference>
<protein>
    <recommendedName>
        <fullName evidence="7">TVP38/TMEM64 family membrane protein</fullName>
    </recommendedName>
</protein>
<keyword evidence="6 7" id="KW-0472">Membrane</keyword>
<dbReference type="GO" id="GO:0005886">
    <property type="term" value="C:plasma membrane"/>
    <property type="evidence" value="ECO:0007669"/>
    <property type="project" value="UniProtKB-SubCell"/>
</dbReference>
<reference evidence="9" key="1">
    <citation type="submission" date="2021-01" db="EMBL/GenBank/DDBJ databases">
        <title>Whole genome shotgun sequence of Virgisporangium aliadipatigenens NBRC 105644.</title>
        <authorList>
            <person name="Komaki H."/>
            <person name="Tamura T."/>
        </authorList>
    </citation>
    <scope>NUCLEOTIDE SEQUENCE</scope>
    <source>
        <strain evidence="9">NBRC 105644</strain>
    </source>
</reference>
<dbReference type="AlphaFoldDB" id="A0A8J3YSX1"/>
<comment type="caution">
    <text evidence="9">The sequence shown here is derived from an EMBL/GenBank/DDBJ whole genome shotgun (WGS) entry which is preliminary data.</text>
</comment>
<evidence type="ECO:0000256" key="6">
    <source>
        <dbReference type="ARBA" id="ARBA00023136"/>
    </source>
</evidence>
<feature type="transmembrane region" description="Helical" evidence="7">
    <location>
        <begin position="124"/>
        <end position="148"/>
    </location>
</feature>
<keyword evidence="3 7" id="KW-1003">Cell membrane</keyword>
<keyword evidence="10" id="KW-1185">Reference proteome</keyword>
<dbReference type="PANTHER" id="PTHR12677">
    <property type="entry name" value="GOLGI APPARATUS MEMBRANE PROTEIN TVP38-RELATED"/>
    <property type="match status" value="1"/>
</dbReference>